<keyword evidence="4" id="KW-0804">Transcription</keyword>
<dbReference type="CDD" id="cd08422">
    <property type="entry name" value="PBP2_CrgA_like"/>
    <property type="match status" value="1"/>
</dbReference>
<protein>
    <submittedName>
        <fullName evidence="6">LysR family transcriptional regulator</fullName>
    </submittedName>
</protein>
<dbReference type="PANTHER" id="PTHR30537:SF68">
    <property type="entry name" value="TRANSCRIPTIONAL REGULATOR-RELATED"/>
    <property type="match status" value="1"/>
</dbReference>
<name>A0ABY6F5D1_9GAMM</name>
<dbReference type="RefSeq" id="WP_263076808.1">
    <property type="nucleotide sequence ID" value="NZ_CP089977.1"/>
</dbReference>
<dbReference type="Gene3D" id="1.10.10.10">
    <property type="entry name" value="Winged helix-like DNA-binding domain superfamily/Winged helix DNA-binding domain"/>
    <property type="match status" value="1"/>
</dbReference>
<evidence type="ECO:0000259" key="5">
    <source>
        <dbReference type="PROSITE" id="PS50931"/>
    </source>
</evidence>
<comment type="similarity">
    <text evidence="1">Belongs to the LysR transcriptional regulatory family.</text>
</comment>
<gene>
    <name evidence="6" type="ORF">LU297_02320</name>
</gene>
<accession>A0ABY6F5D1</accession>
<feature type="domain" description="HTH lysR-type" evidence="5">
    <location>
        <begin position="4"/>
        <end position="61"/>
    </location>
</feature>
<evidence type="ECO:0000313" key="7">
    <source>
        <dbReference type="Proteomes" id="UP001063782"/>
    </source>
</evidence>
<dbReference type="SUPFAM" id="SSF46785">
    <property type="entry name" value="Winged helix' DNA-binding domain"/>
    <property type="match status" value="1"/>
</dbReference>
<dbReference type="InterPro" id="IPR005119">
    <property type="entry name" value="LysR_subst-bd"/>
</dbReference>
<evidence type="ECO:0000256" key="3">
    <source>
        <dbReference type="ARBA" id="ARBA00023125"/>
    </source>
</evidence>
<dbReference type="InterPro" id="IPR058163">
    <property type="entry name" value="LysR-type_TF_proteobact-type"/>
</dbReference>
<evidence type="ECO:0000256" key="4">
    <source>
        <dbReference type="ARBA" id="ARBA00023163"/>
    </source>
</evidence>
<sequence length="296" mass="32753">MHDISLDDIRLFVAVVQSGSLTQASELTGVPVSRLSRRLTALENSLGTKLINRGKKGVSLHETGESFFAHAQTMLHYAQNAISSIDQNLQTPTGLLKISLPIDVVGLISPAIGEFLNQYPKVSLEIWRTQQKINMIQDGIDIAIRAGTIDNENVVAKTLTTLEFGVYASPDYLAKHGTPTTPNELYQHQTIAQMLSLPWLFSQKDHQISITPQPFVAVNDFMLACELIAQGIGIGVLPDALAKHDNLVPLLDDWRLPSTPLSVIYYKNRGGVATVRSFVDWLCQKFRHSQNWQIGV</sequence>
<dbReference type="InterPro" id="IPR036388">
    <property type="entry name" value="WH-like_DNA-bd_sf"/>
</dbReference>
<dbReference type="Proteomes" id="UP001063782">
    <property type="component" value="Chromosome"/>
</dbReference>
<dbReference type="Pfam" id="PF00126">
    <property type="entry name" value="HTH_1"/>
    <property type="match status" value="1"/>
</dbReference>
<evidence type="ECO:0000256" key="1">
    <source>
        <dbReference type="ARBA" id="ARBA00009437"/>
    </source>
</evidence>
<dbReference type="InterPro" id="IPR000847">
    <property type="entry name" value="LysR_HTH_N"/>
</dbReference>
<evidence type="ECO:0000313" key="6">
    <source>
        <dbReference type="EMBL" id="UXZ05307.1"/>
    </source>
</evidence>
<dbReference type="PROSITE" id="PS50931">
    <property type="entry name" value="HTH_LYSR"/>
    <property type="match status" value="1"/>
</dbReference>
<dbReference type="InterPro" id="IPR036390">
    <property type="entry name" value="WH_DNA-bd_sf"/>
</dbReference>
<keyword evidence="3" id="KW-0238">DNA-binding</keyword>
<proteinExistence type="inferred from homology"/>
<dbReference type="PANTHER" id="PTHR30537">
    <property type="entry name" value="HTH-TYPE TRANSCRIPTIONAL REGULATOR"/>
    <property type="match status" value="1"/>
</dbReference>
<dbReference type="EMBL" id="CP089977">
    <property type="protein sequence ID" value="UXZ05307.1"/>
    <property type="molecule type" value="Genomic_DNA"/>
</dbReference>
<dbReference type="Gene3D" id="3.40.190.290">
    <property type="match status" value="1"/>
</dbReference>
<keyword evidence="2" id="KW-0805">Transcription regulation</keyword>
<organism evidence="6 7">
    <name type="scientific">Moraxella nasicaprae</name>
    <dbReference type="NCBI Taxonomy" id="2904122"/>
    <lineage>
        <taxon>Bacteria</taxon>
        <taxon>Pseudomonadati</taxon>
        <taxon>Pseudomonadota</taxon>
        <taxon>Gammaproteobacteria</taxon>
        <taxon>Moraxellales</taxon>
        <taxon>Moraxellaceae</taxon>
        <taxon>Moraxella</taxon>
    </lineage>
</organism>
<keyword evidence="7" id="KW-1185">Reference proteome</keyword>
<evidence type="ECO:0000256" key="2">
    <source>
        <dbReference type="ARBA" id="ARBA00023015"/>
    </source>
</evidence>
<reference evidence="6" key="1">
    <citation type="submission" date="2021-12" db="EMBL/GenBank/DDBJ databases">
        <title>taxonomy of Moraxella sp. ZY201224.</title>
        <authorList>
            <person name="Li F."/>
        </authorList>
    </citation>
    <scope>NUCLEOTIDE SEQUENCE</scope>
    <source>
        <strain evidence="6">ZY201224</strain>
    </source>
</reference>
<dbReference type="SUPFAM" id="SSF53850">
    <property type="entry name" value="Periplasmic binding protein-like II"/>
    <property type="match status" value="1"/>
</dbReference>
<dbReference type="Pfam" id="PF03466">
    <property type="entry name" value="LysR_substrate"/>
    <property type="match status" value="1"/>
</dbReference>